<accession>A0A7C5HTY9</accession>
<organism evidence="2">
    <name type="scientific">Chlorobaculum parvum</name>
    <dbReference type="NCBI Taxonomy" id="274539"/>
    <lineage>
        <taxon>Bacteria</taxon>
        <taxon>Pseudomonadati</taxon>
        <taxon>Chlorobiota</taxon>
        <taxon>Chlorobiia</taxon>
        <taxon>Chlorobiales</taxon>
        <taxon>Chlorobiaceae</taxon>
        <taxon>Chlorobaculum</taxon>
    </lineage>
</organism>
<dbReference type="PROSITE" id="PS51257">
    <property type="entry name" value="PROKAR_LIPOPROTEIN"/>
    <property type="match status" value="1"/>
</dbReference>
<gene>
    <name evidence="2" type="ORF">ENL07_10860</name>
</gene>
<name>A0A7C5HTY9_9CHLB</name>
<sequence>MKRRTRTFVAFLLAALVVGVGLSACSAHNESPRASIENAGMVVVPDWMVGKTAVVMFYYPDLRPIEKDSWLHEKLAKATGKDKDVVFAQGRKWATQVLEMPQGVEVPAGVRVQFIHTPDGKTTSSYDPDTKKNLRFLASMEIQNLLFIGFPY</sequence>
<comment type="caution">
    <text evidence="2">The sequence shown here is derived from an EMBL/GenBank/DDBJ whole genome shotgun (WGS) entry which is preliminary data.</text>
</comment>
<reference evidence="2" key="1">
    <citation type="journal article" date="2020" name="mSystems">
        <title>Genome- and Community-Level Interaction Insights into Carbon Utilization and Element Cycling Functions of Hydrothermarchaeota in Hydrothermal Sediment.</title>
        <authorList>
            <person name="Zhou Z."/>
            <person name="Liu Y."/>
            <person name="Xu W."/>
            <person name="Pan J."/>
            <person name="Luo Z.H."/>
            <person name="Li M."/>
        </authorList>
    </citation>
    <scope>NUCLEOTIDE SEQUENCE [LARGE SCALE GENOMIC DNA]</scope>
    <source>
        <strain evidence="2">HyVt-633</strain>
    </source>
</reference>
<feature type="signal peptide" evidence="1">
    <location>
        <begin position="1"/>
        <end position="29"/>
    </location>
</feature>
<evidence type="ECO:0000313" key="2">
    <source>
        <dbReference type="EMBL" id="HHE33087.1"/>
    </source>
</evidence>
<dbReference type="EMBL" id="DRSQ01000233">
    <property type="protein sequence ID" value="HHE33087.1"/>
    <property type="molecule type" value="Genomic_DNA"/>
</dbReference>
<evidence type="ECO:0000256" key="1">
    <source>
        <dbReference type="SAM" id="SignalP"/>
    </source>
</evidence>
<dbReference type="AlphaFoldDB" id="A0A7C5HTY9"/>
<keyword evidence="1" id="KW-0732">Signal</keyword>
<protein>
    <submittedName>
        <fullName evidence="2">Uncharacterized protein</fullName>
    </submittedName>
</protein>
<dbReference type="Proteomes" id="UP000886058">
    <property type="component" value="Unassembled WGS sequence"/>
</dbReference>
<proteinExistence type="predicted"/>
<feature type="chain" id="PRO_5027959998" evidence="1">
    <location>
        <begin position="30"/>
        <end position="152"/>
    </location>
</feature>